<accession>A0AC60QKP8</accession>
<name>A0AC60QKP8_IXOPE</name>
<reference evidence="1 2" key="1">
    <citation type="journal article" date="2020" name="Cell">
        <title>Large-Scale Comparative Analyses of Tick Genomes Elucidate Their Genetic Diversity and Vector Capacities.</title>
        <authorList>
            <consortium name="Tick Genome and Microbiome Consortium (TIGMIC)"/>
            <person name="Jia N."/>
            <person name="Wang J."/>
            <person name="Shi W."/>
            <person name="Du L."/>
            <person name="Sun Y."/>
            <person name="Zhan W."/>
            <person name="Jiang J.F."/>
            <person name="Wang Q."/>
            <person name="Zhang B."/>
            <person name="Ji P."/>
            <person name="Bell-Sakyi L."/>
            <person name="Cui X.M."/>
            <person name="Yuan T.T."/>
            <person name="Jiang B.G."/>
            <person name="Yang W.F."/>
            <person name="Lam T.T."/>
            <person name="Chang Q.C."/>
            <person name="Ding S.J."/>
            <person name="Wang X.J."/>
            <person name="Zhu J.G."/>
            <person name="Ruan X.D."/>
            <person name="Zhao L."/>
            <person name="Wei J.T."/>
            <person name="Ye R.Z."/>
            <person name="Que T.C."/>
            <person name="Du C.H."/>
            <person name="Zhou Y.H."/>
            <person name="Cheng J.X."/>
            <person name="Dai P.F."/>
            <person name="Guo W.B."/>
            <person name="Han X.H."/>
            <person name="Huang E.J."/>
            <person name="Li L.F."/>
            <person name="Wei W."/>
            <person name="Gao Y.C."/>
            <person name="Liu J.Z."/>
            <person name="Shao H.Z."/>
            <person name="Wang X."/>
            <person name="Wang C.C."/>
            <person name="Yang T.C."/>
            <person name="Huo Q.B."/>
            <person name="Li W."/>
            <person name="Chen H.Y."/>
            <person name="Chen S.E."/>
            <person name="Zhou L.G."/>
            <person name="Ni X.B."/>
            <person name="Tian J.H."/>
            <person name="Sheng Y."/>
            <person name="Liu T."/>
            <person name="Pan Y.S."/>
            <person name="Xia L.Y."/>
            <person name="Li J."/>
            <person name="Zhao F."/>
            <person name="Cao W.C."/>
        </authorList>
    </citation>
    <scope>NUCLEOTIDE SEQUENCE [LARGE SCALE GENOMIC DNA]</scope>
    <source>
        <strain evidence="1">Iper-2018</strain>
    </source>
</reference>
<dbReference type="Proteomes" id="UP000805193">
    <property type="component" value="Unassembled WGS sequence"/>
</dbReference>
<dbReference type="EMBL" id="JABSTQ010008880">
    <property type="protein sequence ID" value="KAG0433957.1"/>
    <property type="molecule type" value="Genomic_DNA"/>
</dbReference>
<keyword evidence="2" id="KW-1185">Reference proteome</keyword>
<gene>
    <name evidence="1" type="ORF">HPB47_019451</name>
</gene>
<evidence type="ECO:0000313" key="1">
    <source>
        <dbReference type="EMBL" id="KAG0433957.1"/>
    </source>
</evidence>
<sequence length="148" mass="17332">MHSDSDEYVDSDNPEWAQPDERGRKRRRSRDKWKRNMSKKKRNQCERVCKRFFLKLYMITNGRLQRVQEKLLEGRELNDGRGKHATRLIKLTEDVKDLIMTTGVSSAKAKDVRKLLCYVSAGKRSALEEYLQHINGVADNENGFDVDD</sequence>
<evidence type="ECO:0000313" key="2">
    <source>
        <dbReference type="Proteomes" id="UP000805193"/>
    </source>
</evidence>
<protein>
    <submittedName>
        <fullName evidence="1">Uncharacterized protein</fullName>
    </submittedName>
</protein>
<organism evidence="1 2">
    <name type="scientific">Ixodes persulcatus</name>
    <name type="common">Taiga tick</name>
    <dbReference type="NCBI Taxonomy" id="34615"/>
    <lineage>
        <taxon>Eukaryota</taxon>
        <taxon>Metazoa</taxon>
        <taxon>Ecdysozoa</taxon>
        <taxon>Arthropoda</taxon>
        <taxon>Chelicerata</taxon>
        <taxon>Arachnida</taxon>
        <taxon>Acari</taxon>
        <taxon>Parasitiformes</taxon>
        <taxon>Ixodida</taxon>
        <taxon>Ixodoidea</taxon>
        <taxon>Ixodidae</taxon>
        <taxon>Ixodinae</taxon>
        <taxon>Ixodes</taxon>
    </lineage>
</organism>
<proteinExistence type="predicted"/>
<comment type="caution">
    <text evidence="1">The sequence shown here is derived from an EMBL/GenBank/DDBJ whole genome shotgun (WGS) entry which is preliminary data.</text>
</comment>